<evidence type="ECO:0000313" key="3">
    <source>
        <dbReference type="EMBL" id="KAK1687139.1"/>
    </source>
</evidence>
<dbReference type="InterPro" id="IPR001878">
    <property type="entry name" value="Znf_CCHC"/>
</dbReference>
<dbReference type="Proteomes" id="UP001231189">
    <property type="component" value="Unassembled WGS sequence"/>
</dbReference>
<evidence type="ECO:0000259" key="2">
    <source>
        <dbReference type="SMART" id="SM00343"/>
    </source>
</evidence>
<dbReference type="SUPFAM" id="SSF57756">
    <property type="entry name" value="Retrovirus zinc finger-like domains"/>
    <property type="match status" value="1"/>
</dbReference>
<feature type="domain" description="CCHC-type" evidence="2">
    <location>
        <begin position="206"/>
        <end position="222"/>
    </location>
</feature>
<gene>
    <name evidence="3" type="ORF">QYE76_047987</name>
</gene>
<proteinExistence type="predicted"/>
<dbReference type="InterPro" id="IPR056018">
    <property type="entry name" value="DUF7597"/>
</dbReference>
<keyword evidence="4" id="KW-1185">Reference proteome</keyword>
<dbReference type="GO" id="GO:0008270">
    <property type="term" value="F:zinc ion binding"/>
    <property type="evidence" value="ECO:0007669"/>
    <property type="project" value="InterPro"/>
</dbReference>
<feature type="region of interest" description="Disordered" evidence="1">
    <location>
        <begin position="241"/>
        <end position="281"/>
    </location>
</feature>
<dbReference type="InterPro" id="IPR036875">
    <property type="entry name" value="Znf_CCHC_sf"/>
</dbReference>
<accession>A0AAD8X0P5</accession>
<protein>
    <recommendedName>
        <fullName evidence="2">CCHC-type domain-containing protein</fullName>
    </recommendedName>
</protein>
<feature type="domain" description="CCHC-type" evidence="2">
    <location>
        <begin position="187"/>
        <end position="203"/>
    </location>
</feature>
<dbReference type="AlphaFoldDB" id="A0AAD8X0P5"/>
<evidence type="ECO:0000256" key="1">
    <source>
        <dbReference type="SAM" id="MobiDB-lite"/>
    </source>
</evidence>
<dbReference type="EMBL" id="JAUUTY010000002">
    <property type="protein sequence ID" value="KAK1687139.1"/>
    <property type="molecule type" value="Genomic_DNA"/>
</dbReference>
<feature type="compositionally biased region" description="Low complexity" evidence="1">
    <location>
        <begin position="248"/>
        <end position="281"/>
    </location>
</feature>
<evidence type="ECO:0000313" key="4">
    <source>
        <dbReference type="Proteomes" id="UP001231189"/>
    </source>
</evidence>
<dbReference type="GO" id="GO:0003676">
    <property type="term" value="F:nucleic acid binding"/>
    <property type="evidence" value="ECO:0007669"/>
    <property type="project" value="InterPro"/>
</dbReference>
<comment type="caution">
    <text evidence="3">The sequence shown here is derived from an EMBL/GenBank/DDBJ whole genome shotgun (WGS) entry which is preliminary data.</text>
</comment>
<dbReference type="Gene3D" id="4.10.60.10">
    <property type="entry name" value="Zinc finger, CCHC-type"/>
    <property type="match status" value="1"/>
</dbReference>
<reference evidence="3" key="1">
    <citation type="submission" date="2023-07" db="EMBL/GenBank/DDBJ databases">
        <title>A chromosome-level genome assembly of Lolium multiflorum.</title>
        <authorList>
            <person name="Chen Y."/>
            <person name="Copetti D."/>
            <person name="Kolliker R."/>
            <person name="Studer B."/>
        </authorList>
    </citation>
    <scope>NUCLEOTIDE SEQUENCE</scope>
    <source>
        <strain evidence="3">02402/16</strain>
        <tissue evidence="3">Leaf</tissue>
    </source>
</reference>
<name>A0AAD8X0P5_LOLMU</name>
<sequence length="358" mass="38779">MGMNAMRAAGVTKSAVRRNPTSTGRRLRFAVIENYTACKGYRYPMTAEQIQDLTDGGYDLSSPERIPASPAPAVFWTNAEPSIQFMPAQPLAQAVKDCSGYVTVSEPAIQFTTVHPLPSDVPSVQQLDASVILEQGSVLDQPPASVLNLVPDDSVGGLISSSGPDLSSDGLQEFEAMIDDMVYKVWECGRCLSMGHKAYECTNEIRCKACFSYGHIAKKCLTEKRKKTQVWVPKTASAATGLLDSRDSPPLSSSVVSPRRSPQESTQFSTPSTSSSIPPISLGGAASPGMAVFELDPTPWLPLGHEIIDGGPTRLPRTFYTPPEMPQRRHDNLCIAYIAPPQPEGDAFWRDQVRLFGG</sequence>
<organism evidence="3 4">
    <name type="scientific">Lolium multiflorum</name>
    <name type="common">Italian ryegrass</name>
    <name type="synonym">Lolium perenne subsp. multiflorum</name>
    <dbReference type="NCBI Taxonomy" id="4521"/>
    <lineage>
        <taxon>Eukaryota</taxon>
        <taxon>Viridiplantae</taxon>
        <taxon>Streptophyta</taxon>
        <taxon>Embryophyta</taxon>
        <taxon>Tracheophyta</taxon>
        <taxon>Spermatophyta</taxon>
        <taxon>Magnoliopsida</taxon>
        <taxon>Liliopsida</taxon>
        <taxon>Poales</taxon>
        <taxon>Poaceae</taxon>
        <taxon>BOP clade</taxon>
        <taxon>Pooideae</taxon>
        <taxon>Poodae</taxon>
        <taxon>Poeae</taxon>
        <taxon>Poeae Chloroplast Group 2 (Poeae type)</taxon>
        <taxon>Loliodinae</taxon>
        <taxon>Loliinae</taxon>
        <taxon>Lolium</taxon>
    </lineage>
</organism>
<dbReference type="Pfam" id="PF24530">
    <property type="entry name" value="DUF7597"/>
    <property type="match status" value="1"/>
</dbReference>
<feature type="region of interest" description="Disordered" evidence="1">
    <location>
        <begin position="1"/>
        <end position="20"/>
    </location>
</feature>
<dbReference type="SMART" id="SM00343">
    <property type="entry name" value="ZnF_C2HC"/>
    <property type="match status" value="2"/>
</dbReference>